<feature type="region of interest" description="Disordered" evidence="1">
    <location>
        <begin position="1"/>
        <end position="20"/>
    </location>
</feature>
<protein>
    <recommendedName>
        <fullName evidence="2">KIB1-4 beta-propeller domain-containing protein</fullName>
    </recommendedName>
</protein>
<dbReference type="Pfam" id="PF03478">
    <property type="entry name" value="Beta-prop_KIB1-4"/>
    <property type="match status" value="1"/>
</dbReference>
<dbReference type="PANTHER" id="PTHR33127">
    <property type="entry name" value="TRANSMEMBRANE PROTEIN"/>
    <property type="match status" value="1"/>
</dbReference>
<proteinExistence type="predicted"/>
<evidence type="ECO:0000259" key="2">
    <source>
        <dbReference type="Pfam" id="PF03478"/>
    </source>
</evidence>
<dbReference type="InterPro" id="IPR005174">
    <property type="entry name" value="KIB1-4_b-propeller"/>
</dbReference>
<evidence type="ECO:0000313" key="3">
    <source>
        <dbReference type="EMBL" id="KAE8023786.1"/>
    </source>
</evidence>
<dbReference type="PANTHER" id="PTHR33127:SF5">
    <property type="entry name" value="TRANSMEMBRANE PROTEIN"/>
    <property type="match status" value="1"/>
</dbReference>
<feature type="domain" description="KIB1-4 beta-propeller" evidence="2">
    <location>
        <begin position="51"/>
        <end position="285"/>
    </location>
</feature>
<accession>A0A5N6R205</accession>
<sequence>MGAIFETEEEESKINESKNIGSPTKPPLLFFLGEFSGETKHGFFDPIRRTLDVVHLKELERQAECLASRYGWLLILSRETSSLFFFNPLMRQRIDLPYSYRIITAAAFSAPPTSPNCTVYAIKSSTFNGACELHIDTFLIGQESWIPHSYKSTTKPLIGNVVQAVCSKEVLYCVDSSGRVGAFDVKIGNWTVFPSKEFQKVCTISLVEFNGAIFAAKKGAYGVIEKLYKLSVEHGMAAWEEEKDLGDFSVFVGPYGSCGVSAPNEETKEKLFVADCGPESKCVVYNVNGMDYKKASRFTGGSFSWWYTPVWIER</sequence>
<dbReference type="Proteomes" id="UP000327013">
    <property type="component" value="Chromosome 3"/>
</dbReference>
<feature type="compositionally biased region" description="Acidic residues" evidence="1">
    <location>
        <begin position="1"/>
        <end position="11"/>
    </location>
</feature>
<name>A0A5N6R205_9ROSI</name>
<evidence type="ECO:0000313" key="4">
    <source>
        <dbReference type="Proteomes" id="UP000327013"/>
    </source>
</evidence>
<reference evidence="3 4" key="1">
    <citation type="submission" date="2019-06" db="EMBL/GenBank/DDBJ databases">
        <title>A chromosomal-level reference genome of Carpinus fangiana (Coryloideae, Betulaceae).</title>
        <authorList>
            <person name="Yang X."/>
            <person name="Wang Z."/>
            <person name="Zhang L."/>
            <person name="Hao G."/>
            <person name="Liu J."/>
            <person name="Yang Y."/>
        </authorList>
    </citation>
    <scope>NUCLEOTIDE SEQUENCE [LARGE SCALE GENOMIC DNA]</scope>
    <source>
        <strain evidence="3">Cfa_2016G</strain>
        <tissue evidence="3">Leaf</tissue>
    </source>
</reference>
<organism evidence="3 4">
    <name type="scientific">Carpinus fangiana</name>
    <dbReference type="NCBI Taxonomy" id="176857"/>
    <lineage>
        <taxon>Eukaryota</taxon>
        <taxon>Viridiplantae</taxon>
        <taxon>Streptophyta</taxon>
        <taxon>Embryophyta</taxon>
        <taxon>Tracheophyta</taxon>
        <taxon>Spermatophyta</taxon>
        <taxon>Magnoliopsida</taxon>
        <taxon>eudicotyledons</taxon>
        <taxon>Gunneridae</taxon>
        <taxon>Pentapetalae</taxon>
        <taxon>rosids</taxon>
        <taxon>fabids</taxon>
        <taxon>Fagales</taxon>
        <taxon>Betulaceae</taxon>
        <taxon>Carpinus</taxon>
    </lineage>
</organism>
<evidence type="ECO:0000256" key="1">
    <source>
        <dbReference type="SAM" id="MobiDB-lite"/>
    </source>
</evidence>
<dbReference type="EMBL" id="CM017323">
    <property type="protein sequence ID" value="KAE8023786.1"/>
    <property type="molecule type" value="Genomic_DNA"/>
</dbReference>
<dbReference type="OrthoDB" id="1863935at2759"/>
<gene>
    <name evidence="3" type="ORF">FH972_009449</name>
</gene>
<dbReference type="AlphaFoldDB" id="A0A5N6R205"/>
<keyword evidence="4" id="KW-1185">Reference proteome</keyword>